<accession>A0ABS9Q4X3</accession>
<dbReference type="EMBL" id="JAKRCV010000026">
    <property type="protein sequence ID" value="MCG7322123.1"/>
    <property type="molecule type" value="Genomic_DNA"/>
</dbReference>
<evidence type="ECO:0000256" key="1">
    <source>
        <dbReference type="ARBA" id="ARBA00000085"/>
    </source>
</evidence>
<comment type="caution">
    <text evidence="11">The sequence shown here is derived from an EMBL/GenBank/DDBJ whole genome shotgun (WGS) entry which is preliminary data.</text>
</comment>
<evidence type="ECO:0000256" key="3">
    <source>
        <dbReference type="ARBA" id="ARBA00022553"/>
    </source>
</evidence>
<organism evidence="11 12">
    <name type="scientific">Arsenicicoccus bolidensis</name>
    <dbReference type="NCBI Taxonomy" id="229480"/>
    <lineage>
        <taxon>Bacteria</taxon>
        <taxon>Bacillati</taxon>
        <taxon>Actinomycetota</taxon>
        <taxon>Actinomycetes</taxon>
        <taxon>Micrococcales</taxon>
        <taxon>Intrasporangiaceae</taxon>
        <taxon>Arsenicicoccus</taxon>
    </lineage>
</organism>
<dbReference type="InterPro" id="IPR003594">
    <property type="entry name" value="HATPase_dom"/>
</dbReference>
<protein>
    <recommendedName>
        <fullName evidence="2">histidine kinase</fullName>
        <ecNumber evidence="2">2.7.13.3</ecNumber>
    </recommendedName>
</protein>
<reference evidence="11 12" key="1">
    <citation type="submission" date="2022-02" db="EMBL/GenBank/DDBJ databases">
        <title>Uncovering new skin microbiome diversity through culturing and metagenomics.</title>
        <authorList>
            <person name="Conlan S."/>
            <person name="Deming C."/>
            <person name="Nisc Comparative Sequencing Program N."/>
            <person name="Segre J.A."/>
        </authorList>
    </citation>
    <scope>NUCLEOTIDE SEQUENCE [LARGE SCALE GENOMIC DNA]</scope>
    <source>
        <strain evidence="11 12">ACRQZ</strain>
    </source>
</reference>
<evidence type="ECO:0000256" key="7">
    <source>
        <dbReference type="ARBA" id="ARBA00022840"/>
    </source>
</evidence>
<dbReference type="Pfam" id="PF07730">
    <property type="entry name" value="HisKA_3"/>
    <property type="match status" value="1"/>
</dbReference>
<keyword evidence="4" id="KW-0808">Transferase</keyword>
<dbReference type="InterPro" id="IPR005467">
    <property type="entry name" value="His_kinase_dom"/>
</dbReference>
<evidence type="ECO:0000256" key="8">
    <source>
        <dbReference type="ARBA" id="ARBA00023012"/>
    </source>
</evidence>
<dbReference type="RefSeq" id="WP_239264193.1">
    <property type="nucleotide sequence ID" value="NZ_JAKRCV010000026.1"/>
</dbReference>
<keyword evidence="12" id="KW-1185">Reference proteome</keyword>
<gene>
    <name evidence="11" type="ORF">MHL29_09520</name>
</gene>
<feature type="transmembrane region" description="Helical" evidence="9">
    <location>
        <begin position="51"/>
        <end position="71"/>
    </location>
</feature>
<dbReference type="PANTHER" id="PTHR24421">
    <property type="entry name" value="NITRATE/NITRITE SENSOR PROTEIN NARX-RELATED"/>
    <property type="match status" value="1"/>
</dbReference>
<keyword evidence="7" id="KW-0067">ATP-binding</keyword>
<dbReference type="SMART" id="SM00387">
    <property type="entry name" value="HATPase_c"/>
    <property type="match status" value="1"/>
</dbReference>
<keyword evidence="8" id="KW-0902">Two-component regulatory system</keyword>
<evidence type="ECO:0000256" key="5">
    <source>
        <dbReference type="ARBA" id="ARBA00022741"/>
    </source>
</evidence>
<evidence type="ECO:0000256" key="9">
    <source>
        <dbReference type="SAM" id="Phobius"/>
    </source>
</evidence>
<dbReference type="EC" id="2.7.13.3" evidence="2"/>
<comment type="catalytic activity">
    <reaction evidence="1">
        <text>ATP + protein L-histidine = ADP + protein N-phospho-L-histidine.</text>
        <dbReference type="EC" id="2.7.13.3"/>
    </reaction>
</comment>
<keyword evidence="3" id="KW-0597">Phosphoprotein</keyword>
<feature type="domain" description="Histidine kinase" evidence="10">
    <location>
        <begin position="89"/>
        <end position="288"/>
    </location>
</feature>
<dbReference type="InterPro" id="IPR050482">
    <property type="entry name" value="Sensor_HK_TwoCompSys"/>
</dbReference>
<keyword evidence="9" id="KW-0472">Membrane</keyword>
<evidence type="ECO:0000256" key="2">
    <source>
        <dbReference type="ARBA" id="ARBA00012438"/>
    </source>
</evidence>
<dbReference type="Gene3D" id="1.20.5.1930">
    <property type="match status" value="1"/>
</dbReference>
<evidence type="ECO:0000313" key="12">
    <source>
        <dbReference type="Proteomes" id="UP001521931"/>
    </source>
</evidence>
<keyword evidence="6 11" id="KW-0418">Kinase</keyword>
<evidence type="ECO:0000256" key="4">
    <source>
        <dbReference type="ARBA" id="ARBA00022679"/>
    </source>
</evidence>
<dbReference type="InterPro" id="IPR036890">
    <property type="entry name" value="HATPase_C_sf"/>
</dbReference>
<evidence type="ECO:0000259" key="10">
    <source>
        <dbReference type="PROSITE" id="PS50109"/>
    </source>
</evidence>
<dbReference type="InterPro" id="IPR011712">
    <property type="entry name" value="Sig_transdc_His_kin_sub3_dim/P"/>
</dbReference>
<dbReference type="CDD" id="cd16917">
    <property type="entry name" value="HATPase_UhpB-NarQ-NarX-like"/>
    <property type="match status" value="1"/>
</dbReference>
<dbReference type="Pfam" id="PF02518">
    <property type="entry name" value="HATPase_c"/>
    <property type="match status" value="1"/>
</dbReference>
<keyword evidence="9" id="KW-0812">Transmembrane</keyword>
<dbReference type="GO" id="GO:0016301">
    <property type="term" value="F:kinase activity"/>
    <property type="evidence" value="ECO:0007669"/>
    <property type="project" value="UniProtKB-KW"/>
</dbReference>
<keyword evidence="5" id="KW-0547">Nucleotide-binding</keyword>
<evidence type="ECO:0000256" key="6">
    <source>
        <dbReference type="ARBA" id="ARBA00022777"/>
    </source>
</evidence>
<name>A0ABS9Q4X3_9MICO</name>
<dbReference type="SUPFAM" id="SSF55874">
    <property type="entry name" value="ATPase domain of HSP90 chaperone/DNA topoisomerase II/histidine kinase"/>
    <property type="match status" value="1"/>
</dbReference>
<sequence>MPELGRHGDNDLWLRQLRLVGVGLPALFIVIVQLLRPIFFDRYWPRDGDTIVSVLTALAAIAFGLMMFRLIDQLVEDDRYRSTVTERDRIARELHDSLAQVLGATQLRLQAAAYHPAVQDHDDLKTELADVAHECQDAYRDVREAILGLREHNRTDHTFLEGLASYAEKFPRQSGIDTTVVAEIPGEPSLTPHREVQVIRIIQEALTNARKHSGARRARITVDETLDWTSFVVEDDGQGFVVDVAPGEREGFGLHSMRERTELVGGRLLVESGPGLGTKITITVPRGQRGTRHPSGMSV</sequence>
<feature type="transmembrane region" description="Helical" evidence="9">
    <location>
        <begin position="20"/>
        <end position="39"/>
    </location>
</feature>
<evidence type="ECO:0000313" key="11">
    <source>
        <dbReference type="EMBL" id="MCG7322123.1"/>
    </source>
</evidence>
<dbReference type="PANTHER" id="PTHR24421:SF10">
    <property type="entry name" value="NITRATE_NITRITE SENSOR PROTEIN NARQ"/>
    <property type="match status" value="1"/>
</dbReference>
<dbReference type="Proteomes" id="UP001521931">
    <property type="component" value="Unassembled WGS sequence"/>
</dbReference>
<proteinExistence type="predicted"/>
<keyword evidence="9" id="KW-1133">Transmembrane helix</keyword>
<dbReference type="PROSITE" id="PS50109">
    <property type="entry name" value="HIS_KIN"/>
    <property type="match status" value="1"/>
</dbReference>
<dbReference type="Gene3D" id="3.30.565.10">
    <property type="entry name" value="Histidine kinase-like ATPase, C-terminal domain"/>
    <property type="match status" value="1"/>
</dbReference>